<accession>A0A2P5HJH7</accession>
<evidence type="ECO:0000313" key="4">
    <source>
        <dbReference type="Proteomes" id="UP000094444"/>
    </source>
</evidence>
<keyword evidence="2" id="KW-0472">Membrane</keyword>
<dbReference type="CDD" id="cd06532">
    <property type="entry name" value="Glyco_transf_25"/>
    <property type="match status" value="1"/>
</dbReference>
<protein>
    <recommendedName>
        <fullName evidence="5">Glycosyltransferase family 25</fullName>
    </recommendedName>
</protein>
<comment type="caution">
    <text evidence="3">The sequence shown here is derived from an EMBL/GenBank/DDBJ whole genome shotgun (WGS) entry which is preliminary data.</text>
</comment>
<dbReference type="InterPro" id="IPR002654">
    <property type="entry name" value="Glyco_trans_25"/>
</dbReference>
<keyword evidence="4" id="KW-1185">Reference proteome</keyword>
<proteinExistence type="predicted"/>
<keyword evidence="2" id="KW-1133">Transmembrane helix</keyword>
<reference evidence="3" key="1">
    <citation type="submission" date="2017-09" db="EMBL/GenBank/DDBJ databases">
        <title>Polyketide synthases of a Diaporthe helianthi virulent isolate.</title>
        <authorList>
            <person name="Baroncelli R."/>
        </authorList>
    </citation>
    <scope>NUCLEOTIDE SEQUENCE [LARGE SCALE GENOMIC DNA]</scope>
    <source>
        <strain evidence="3">7/96</strain>
    </source>
</reference>
<dbReference type="Proteomes" id="UP000094444">
    <property type="component" value="Unassembled WGS sequence"/>
</dbReference>
<evidence type="ECO:0000256" key="2">
    <source>
        <dbReference type="SAM" id="Phobius"/>
    </source>
</evidence>
<feature type="compositionally biased region" description="Basic and acidic residues" evidence="1">
    <location>
        <begin position="52"/>
        <end position="63"/>
    </location>
</feature>
<dbReference type="InParanoid" id="A0A2P5HJH7"/>
<name>A0A2P5HJH7_DIAHE</name>
<gene>
    <name evidence="3" type="ORF">DHEL01_v211193</name>
</gene>
<evidence type="ECO:0000256" key="1">
    <source>
        <dbReference type="SAM" id="MobiDB-lite"/>
    </source>
</evidence>
<dbReference type="OrthoDB" id="47375at2759"/>
<feature type="transmembrane region" description="Helical" evidence="2">
    <location>
        <begin position="12"/>
        <end position="31"/>
    </location>
</feature>
<organism evidence="3 4">
    <name type="scientific">Diaporthe helianthi</name>
    <dbReference type="NCBI Taxonomy" id="158607"/>
    <lineage>
        <taxon>Eukaryota</taxon>
        <taxon>Fungi</taxon>
        <taxon>Dikarya</taxon>
        <taxon>Ascomycota</taxon>
        <taxon>Pezizomycotina</taxon>
        <taxon>Sordariomycetes</taxon>
        <taxon>Sordariomycetidae</taxon>
        <taxon>Diaporthales</taxon>
        <taxon>Diaporthaceae</taxon>
        <taxon>Diaporthe</taxon>
    </lineage>
</organism>
<dbReference type="AlphaFoldDB" id="A0A2P5HJH7"/>
<evidence type="ECO:0000313" key="3">
    <source>
        <dbReference type="EMBL" id="POS70412.1"/>
    </source>
</evidence>
<keyword evidence="2" id="KW-0812">Transmembrane</keyword>
<dbReference type="EMBL" id="MAVT02001648">
    <property type="protein sequence ID" value="POS70412.1"/>
    <property type="molecule type" value="Genomic_DNA"/>
</dbReference>
<sequence>MSRLLLNKPLWRIFATAAVAALGITLLVTGLRWHSYRKRPTYFVPPETVGSELEHQRPGDHTHSVGAGPETTTVTSPASDSSNTSPASASQDKKDDDGLSVDAAANATLGVAELIVINMPDRTDKRDRMTLMGSSTGLRFTFLPGVDAARVPDSAMPPHAAGWTGKVRASWRAHMDALWYVVQHNLSSAIIFEDDLDWDVRIREQTRDFALASRALLQPLAGRKDFADPTYPTVQEKDAKLDPPPLNFNQLPKTQHPTTSPYGDGWDVIWLGHCGVQQPTGDADNQWAERSRHISRGAVVREKDATVPQPSSIHTWDDGGHARFRSSYPAHSRVTHHELDAVCTFAYGVSQAGARRILYDLGLWKMDDPFDLGLRQFCDGTFEHQRHVCLTTQPSLFSHFEKMEGSQLDHEKTWNIRWSARENLVKLLDGEASYDDQWPDTLWKV</sequence>
<feature type="region of interest" description="Disordered" evidence="1">
    <location>
        <begin position="49"/>
        <end position="98"/>
    </location>
</feature>
<evidence type="ECO:0008006" key="5">
    <source>
        <dbReference type="Google" id="ProtNLM"/>
    </source>
</evidence>
<feature type="compositionally biased region" description="Low complexity" evidence="1">
    <location>
        <begin position="75"/>
        <end position="90"/>
    </location>
</feature>